<dbReference type="Proteomes" id="UP001521150">
    <property type="component" value="Unassembled WGS sequence"/>
</dbReference>
<dbReference type="PANTHER" id="PTHR37807:SF3">
    <property type="entry name" value="OS07G0160300 PROTEIN"/>
    <property type="match status" value="1"/>
</dbReference>
<dbReference type="GO" id="GO:0005524">
    <property type="term" value="F:ATP binding"/>
    <property type="evidence" value="ECO:0007669"/>
    <property type="project" value="UniProtKB-KW"/>
</dbReference>
<dbReference type="SUPFAM" id="SSF52540">
    <property type="entry name" value="P-loop containing nucleoside triphosphate hydrolases"/>
    <property type="match status" value="1"/>
</dbReference>
<keyword evidence="3" id="KW-1185">Reference proteome</keyword>
<dbReference type="InterPro" id="IPR027417">
    <property type="entry name" value="P-loop_NTPase"/>
</dbReference>
<dbReference type="PANTHER" id="PTHR37807">
    <property type="entry name" value="OS07G0160300 PROTEIN"/>
    <property type="match status" value="1"/>
</dbReference>
<dbReference type="EMBL" id="JAJVCN010000003">
    <property type="protein sequence ID" value="MCE7008843.1"/>
    <property type="molecule type" value="Genomic_DNA"/>
</dbReference>
<feature type="chain" id="PRO_5045051059" evidence="1">
    <location>
        <begin position="18"/>
        <end position="171"/>
    </location>
</feature>
<dbReference type="RefSeq" id="WP_233730303.1">
    <property type="nucleotide sequence ID" value="NZ_JAJVCN010000003.1"/>
</dbReference>
<dbReference type="Gene3D" id="3.40.50.300">
    <property type="entry name" value="P-loop containing nucleotide triphosphate hydrolases"/>
    <property type="match status" value="1"/>
</dbReference>
<evidence type="ECO:0000256" key="1">
    <source>
        <dbReference type="SAM" id="SignalP"/>
    </source>
</evidence>
<keyword evidence="1" id="KW-0732">Signal</keyword>
<keyword evidence="2" id="KW-0547">Nucleotide-binding</keyword>
<name>A0ABS8ZM13_9PSEU</name>
<gene>
    <name evidence="2" type="ORF">LWC34_39435</name>
</gene>
<dbReference type="Pfam" id="PF13671">
    <property type="entry name" value="AAA_33"/>
    <property type="match status" value="1"/>
</dbReference>
<evidence type="ECO:0000313" key="3">
    <source>
        <dbReference type="Proteomes" id="UP001521150"/>
    </source>
</evidence>
<evidence type="ECO:0000313" key="2">
    <source>
        <dbReference type="EMBL" id="MCE7008843.1"/>
    </source>
</evidence>
<accession>A0ABS8ZM13</accession>
<reference evidence="2 3" key="1">
    <citation type="submission" date="2021-12" db="EMBL/GenBank/DDBJ databases">
        <title>Genome sequence of Kibdelosporangium philippinense ATCC 49844.</title>
        <authorList>
            <person name="Fedorov E.A."/>
            <person name="Omeragic M."/>
            <person name="Shalygina K.F."/>
            <person name="Maclea K.S."/>
        </authorList>
    </citation>
    <scope>NUCLEOTIDE SEQUENCE [LARGE SCALE GENOMIC DNA]</scope>
    <source>
        <strain evidence="2 3">ATCC 49844</strain>
    </source>
</reference>
<sequence>MLIVMCGLPGSGKSAMAAALAKALVVPVLSVDPVEAAMWRAGVDRDQPTGLAAYVVVEALAREILKLGQTVIVDAVNDVPEARRQWEPLDPRYIEVVCGDPVLHRKRLEQRQRDIEGFEEPTWAQVEQRRKNFEEWMGGRITVDSRDDLSDNVKLVLDRLSSPGPAAIQYE</sequence>
<proteinExistence type="predicted"/>
<comment type="caution">
    <text evidence="2">The sequence shown here is derived from an EMBL/GenBank/DDBJ whole genome shotgun (WGS) entry which is preliminary data.</text>
</comment>
<organism evidence="2 3">
    <name type="scientific">Kibdelosporangium philippinense</name>
    <dbReference type="NCBI Taxonomy" id="211113"/>
    <lineage>
        <taxon>Bacteria</taxon>
        <taxon>Bacillati</taxon>
        <taxon>Actinomycetota</taxon>
        <taxon>Actinomycetes</taxon>
        <taxon>Pseudonocardiales</taxon>
        <taxon>Pseudonocardiaceae</taxon>
        <taxon>Kibdelosporangium</taxon>
    </lineage>
</organism>
<keyword evidence="2" id="KW-0067">ATP-binding</keyword>
<protein>
    <submittedName>
        <fullName evidence="2">ATP-binding protein</fullName>
    </submittedName>
</protein>
<feature type="signal peptide" evidence="1">
    <location>
        <begin position="1"/>
        <end position="17"/>
    </location>
</feature>